<evidence type="ECO:0000256" key="8">
    <source>
        <dbReference type="PIRSR" id="PIRSR036684-1"/>
    </source>
</evidence>
<dbReference type="GO" id="GO:0006108">
    <property type="term" value="P:malate metabolic process"/>
    <property type="evidence" value="ECO:0007669"/>
    <property type="project" value="InterPro"/>
</dbReference>
<name>A0A963YRI9_9PROT</name>
<dbReference type="InterPro" id="IPR037062">
    <property type="entry name" value="Malic_N_dom_sf"/>
</dbReference>
<dbReference type="GO" id="GO:0016746">
    <property type="term" value="F:acyltransferase activity"/>
    <property type="evidence" value="ECO:0007669"/>
    <property type="project" value="InterPro"/>
</dbReference>
<keyword evidence="10" id="KW-0521">NADP</keyword>
<reference evidence="13" key="1">
    <citation type="journal article" date="2021" name="Microorganisms">
        <title>Acidisoma silvae sp. nov. and Acidisomacellulosilytica sp. nov., Two Acidophilic Bacteria Isolated from Decaying Wood, Hydrolyzing Cellulose and Producing Poly-3-hydroxybutyrate.</title>
        <authorList>
            <person name="Mieszkin S."/>
            <person name="Pouder E."/>
            <person name="Uroz S."/>
            <person name="Simon-Colin C."/>
            <person name="Alain K."/>
        </authorList>
    </citation>
    <scope>NUCLEOTIDE SEQUENCE</scope>
    <source>
        <strain evidence="13">HW T2.11</strain>
    </source>
</reference>
<evidence type="ECO:0000259" key="11">
    <source>
        <dbReference type="SMART" id="SM00919"/>
    </source>
</evidence>
<keyword evidence="5 9" id="KW-0479">Metal-binding</keyword>
<dbReference type="RefSeq" id="WP_227321062.1">
    <property type="nucleotide sequence ID" value="NZ_JAESVB010000003.1"/>
</dbReference>
<dbReference type="GO" id="GO:0016616">
    <property type="term" value="F:oxidoreductase activity, acting on the CH-OH group of donors, NAD or NADP as acceptor"/>
    <property type="evidence" value="ECO:0007669"/>
    <property type="project" value="InterPro"/>
</dbReference>
<feature type="binding site" evidence="9">
    <location>
        <position position="137"/>
    </location>
    <ligand>
        <name>a divalent metal cation</name>
        <dbReference type="ChEBI" id="CHEBI:60240"/>
    </ligand>
</feature>
<dbReference type="InterPro" id="IPR051674">
    <property type="entry name" value="Malate_Decarboxylase"/>
</dbReference>
<dbReference type="CDD" id="cd05311">
    <property type="entry name" value="NAD_bind_2_malic_enz"/>
    <property type="match status" value="1"/>
</dbReference>
<dbReference type="InterPro" id="IPR042113">
    <property type="entry name" value="P_AcTrfase_dom1"/>
</dbReference>
<dbReference type="GO" id="GO:0004470">
    <property type="term" value="F:malic enzyme activity"/>
    <property type="evidence" value="ECO:0007669"/>
    <property type="project" value="InterPro"/>
</dbReference>
<dbReference type="SMART" id="SM01274">
    <property type="entry name" value="malic"/>
    <property type="match status" value="1"/>
</dbReference>
<evidence type="ECO:0000256" key="5">
    <source>
        <dbReference type="ARBA" id="ARBA00022723"/>
    </source>
</evidence>
<feature type="active site" description="Proton acceptor" evidence="8">
    <location>
        <position position="94"/>
    </location>
</feature>
<dbReference type="PIRSF" id="PIRSF036684">
    <property type="entry name" value="ME_PTA"/>
    <property type="match status" value="1"/>
</dbReference>
<dbReference type="Pfam" id="PF01515">
    <property type="entry name" value="PTA_PTB"/>
    <property type="match status" value="1"/>
</dbReference>
<evidence type="ECO:0000256" key="1">
    <source>
        <dbReference type="ARBA" id="ARBA00001936"/>
    </source>
</evidence>
<dbReference type="Pfam" id="PF00390">
    <property type="entry name" value="malic"/>
    <property type="match status" value="1"/>
</dbReference>
<dbReference type="InterPro" id="IPR012301">
    <property type="entry name" value="Malic_N_dom"/>
</dbReference>
<feature type="binding site" evidence="9">
    <location>
        <position position="136"/>
    </location>
    <ligand>
        <name>a divalent metal cation</name>
        <dbReference type="ChEBI" id="CHEBI:60240"/>
    </ligand>
</feature>
<dbReference type="InterPro" id="IPR046346">
    <property type="entry name" value="Aminoacid_DH-like_N_sf"/>
</dbReference>
<evidence type="ECO:0000256" key="3">
    <source>
        <dbReference type="ARBA" id="ARBA00007686"/>
    </source>
</evidence>
<dbReference type="Pfam" id="PF03949">
    <property type="entry name" value="Malic_M"/>
    <property type="match status" value="1"/>
</dbReference>
<dbReference type="Gene3D" id="3.40.50.10950">
    <property type="match status" value="1"/>
</dbReference>
<evidence type="ECO:0000256" key="10">
    <source>
        <dbReference type="PIRSR" id="PIRSR036684-3"/>
    </source>
</evidence>
<evidence type="ECO:0000256" key="4">
    <source>
        <dbReference type="ARBA" id="ARBA00008756"/>
    </source>
</evidence>
<dbReference type="PANTHER" id="PTHR43237:SF4">
    <property type="entry name" value="NADP-DEPENDENT MALIC ENZYME"/>
    <property type="match status" value="1"/>
</dbReference>
<dbReference type="InterPro" id="IPR012302">
    <property type="entry name" value="Malic_NAD-bd"/>
</dbReference>
<dbReference type="InterPro" id="IPR012188">
    <property type="entry name" value="ME_PTA"/>
</dbReference>
<organism evidence="13 14">
    <name type="scientific">Acidisoma silvae</name>
    <dbReference type="NCBI Taxonomy" id="2802396"/>
    <lineage>
        <taxon>Bacteria</taxon>
        <taxon>Pseudomonadati</taxon>
        <taxon>Pseudomonadota</taxon>
        <taxon>Alphaproteobacteria</taxon>
        <taxon>Acetobacterales</taxon>
        <taxon>Acidocellaceae</taxon>
        <taxon>Acidisoma</taxon>
    </lineage>
</organism>
<dbReference type="PANTHER" id="PTHR43237">
    <property type="entry name" value="NADP-DEPENDENT MALIC ENZYME"/>
    <property type="match status" value="1"/>
</dbReference>
<dbReference type="AlphaFoldDB" id="A0A963YRI9"/>
<reference evidence="13" key="2">
    <citation type="submission" date="2021-01" db="EMBL/GenBank/DDBJ databases">
        <authorList>
            <person name="Mieszkin S."/>
            <person name="Pouder E."/>
            <person name="Alain K."/>
        </authorList>
    </citation>
    <scope>NUCLEOTIDE SEQUENCE</scope>
    <source>
        <strain evidence="13">HW T2.11</strain>
    </source>
</reference>
<dbReference type="GO" id="GO:0046872">
    <property type="term" value="F:metal ion binding"/>
    <property type="evidence" value="ECO:0007669"/>
    <property type="project" value="UniProtKB-KW"/>
</dbReference>
<feature type="binding site" evidence="10">
    <location>
        <position position="162"/>
    </location>
    <ligand>
        <name>a divalent metal cation</name>
        <dbReference type="ChEBI" id="CHEBI:60240"/>
    </ligand>
</feature>
<dbReference type="InterPro" id="IPR045213">
    <property type="entry name" value="Malic_NAD-bd_bact_type"/>
</dbReference>
<sequence length="756" mass="80871">MDDNLRKAALDYHRYPRPGKLAIEPTKRMATQRDLALAYSPGVAAACQAIVAEPDDAKLYTARGNLVGVISNGTAVLGLGNIGALASKPVMEGKAVLFKKFAGIDVFDIEVDAADPDRFCDVVAALEPTFGAINLEDIKAPECFKIEADLRARMNIPVFHDDQHGTAITVAAAVTNGLVLQGKTLAEIKVVTSGAGAAALACVDLLVTMGLKVENVFLTDIEGVVHRGRNNMGPNLARYAKDTEARTLEDVLDGADLFLGLSAPRVLKREWLAKFAPRPVIMALANPEPEILPEIVAEVRPDAIIGTGRSDYPNQVNNVLCFPFIFRGALDCGATTINEEMKQAAVEALAGLARIEASETVVAAYGGAAPIFGPDYIIPKPFDPRLILEIAPAVARAAHASGVARFPIDDFAQYKRELERFTYRSGQLMRPVFAAAQQNLRSIVYGAGEDERVLRAVQTVVDDGIARPILLGSREGIERKVREMGLRLDLNSAVTIYDPAVDTDVFAPLLAKYKTLAGRRGVRPDAAEILVRSHSTICASLMVSEGVADGAICGGYGDWWRHLQYALPIIPRRSGASRIYAMTAVILQEGALFFADTHMNLDPTDEQIAEMTELAAEAVASFGLTPKVALLSHSSFGSSNSESARKMRRALGLIRERLPDLEVDGEMQADAALAEATRARAINDSTLTGTANLLVFPTLDAANIAFNLIKASGDGLQVGPLLLGMAKPIHILVPTATARAIINISAVAAADANSRR</sequence>
<protein>
    <submittedName>
        <fullName evidence="13">NADP-dependent malic enzyme</fullName>
    </submittedName>
</protein>
<dbReference type="SUPFAM" id="SSF53223">
    <property type="entry name" value="Aminoacid dehydrogenase-like, N-terminal domain"/>
    <property type="match status" value="1"/>
</dbReference>
<evidence type="ECO:0000256" key="9">
    <source>
        <dbReference type="PIRSR" id="PIRSR036684-2"/>
    </source>
</evidence>
<feature type="binding site" evidence="10">
    <location>
        <position position="286"/>
    </location>
    <ligand>
        <name>a divalent metal cation</name>
        <dbReference type="ChEBI" id="CHEBI:60240"/>
    </ligand>
</feature>
<dbReference type="InterPro" id="IPR002505">
    <property type="entry name" value="PTA_PTB"/>
</dbReference>
<dbReference type="SUPFAM" id="SSF51735">
    <property type="entry name" value="NAD(P)-binding Rossmann-fold domains"/>
    <property type="match status" value="1"/>
</dbReference>
<dbReference type="SUPFAM" id="SSF53659">
    <property type="entry name" value="Isocitrate/Isopropylmalate dehydrogenase-like"/>
    <property type="match status" value="1"/>
</dbReference>
<comment type="cofactor">
    <cofactor evidence="1">
        <name>Mn(2+)</name>
        <dbReference type="ChEBI" id="CHEBI:29035"/>
    </cofactor>
</comment>
<comment type="similarity">
    <text evidence="4">In the C-terminal section; belongs to the phosphate acetyltransferase and butyryltransferase family.</text>
</comment>
<feature type="binding site" evidence="10">
    <location>
        <begin position="76"/>
        <end position="83"/>
    </location>
    <ligand>
        <name>NADP(+)</name>
        <dbReference type="ChEBI" id="CHEBI:58349"/>
    </ligand>
</feature>
<dbReference type="FunFam" id="3.40.50.720:FF:000095">
    <property type="entry name" value="NADP-dependent malic enzyme"/>
    <property type="match status" value="1"/>
</dbReference>
<evidence type="ECO:0000259" key="12">
    <source>
        <dbReference type="SMART" id="SM01274"/>
    </source>
</evidence>
<proteinExistence type="inferred from homology"/>
<dbReference type="Gene3D" id="3.40.50.720">
    <property type="entry name" value="NAD(P)-binding Rossmann-like Domain"/>
    <property type="match status" value="1"/>
</dbReference>
<dbReference type="GO" id="GO:0051287">
    <property type="term" value="F:NAD binding"/>
    <property type="evidence" value="ECO:0007669"/>
    <property type="project" value="InterPro"/>
</dbReference>
<evidence type="ECO:0000256" key="6">
    <source>
        <dbReference type="ARBA" id="ARBA00023002"/>
    </source>
</evidence>
<comment type="caution">
    <text evidence="13">The sequence shown here is derived from an EMBL/GenBank/DDBJ whole genome shotgun (WGS) entry which is preliminary data.</text>
</comment>
<dbReference type="EMBL" id="JAESVB010000003">
    <property type="protein sequence ID" value="MCB8875409.1"/>
    <property type="molecule type" value="Genomic_DNA"/>
</dbReference>
<accession>A0A963YRI9</accession>
<dbReference type="Proteomes" id="UP000708298">
    <property type="component" value="Unassembled WGS sequence"/>
</dbReference>
<dbReference type="SMART" id="SM00919">
    <property type="entry name" value="Malic_M"/>
    <property type="match status" value="1"/>
</dbReference>
<feature type="domain" description="Malic enzyme NAD-binding" evidence="11">
    <location>
        <begin position="163"/>
        <end position="399"/>
    </location>
</feature>
<dbReference type="Gene3D" id="3.40.50.10380">
    <property type="entry name" value="Malic enzyme, N-terminal domain"/>
    <property type="match status" value="1"/>
</dbReference>
<keyword evidence="6" id="KW-0560">Oxidoreductase</keyword>
<dbReference type="InterPro" id="IPR042112">
    <property type="entry name" value="P_AcTrfase_dom2"/>
</dbReference>
<evidence type="ECO:0000313" key="14">
    <source>
        <dbReference type="Proteomes" id="UP000708298"/>
    </source>
</evidence>
<evidence type="ECO:0000256" key="2">
    <source>
        <dbReference type="ARBA" id="ARBA00001946"/>
    </source>
</evidence>
<feature type="domain" description="Malic enzyme N-terminal" evidence="12">
    <location>
        <begin position="18"/>
        <end position="151"/>
    </location>
</feature>
<comment type="similarity">
    <text evidence="3">In the N-terminal section; belongs to the malic enzymes family.</text>
</comment>
<gene>
    <name evidence="13" type="ORF">ASILVAE211_09475</name>
</gene>
<comment type="cofactor">
    <cofactor evidence="2">
        <name>Mg(2+)</name>
        <dbReference type="ChEBI" id="CHEBI:18420"/>
    </cofactor>
</comment>
<keyword evidence="7" id="KW-0511">Multifunctional enzyme</keyword>
<evidence type="ECO:0000256" key="7">
    <source>
        <dbReference type="ARBA" id="ARBA00023268"/>
    </source>
</evidence>
<dbReference type="Gene3D" id="3.40.50.10750">
    <property type="entry name" value="Isocitrate/Isopropylmalate dehydrogenase-like"/>
    <property type="match status" value="1"/>
</dbReference>
<dbReference type="InterPro" id="IPR036291">
    <property type="entry name" value="NAD(P)-bd_dom_sf"/>
</dbReference>
<keyword evidence="14" id="KW-1185">Reference proteome</keyword>
<evidence type="ECO:0000313" key="13">
    <source>
        <dbReference type="EMBL" id="MCB8875409.1"/>
    </source>
</evidence>
<dbReference type="FunFam" id="3.40.50.10380:FF:000003">
    <property type="entry name" value="NADP-dependent malic enzyme"/>
    <property type="match status" value="1"/>
</dbReference>